<evidence type="ECO:0000256" key="7">
    <source>
        <dbReference type="SAM" id="MobiDB-lite"/>
    </source>
</evidence>
<feature type="region of interest" description="Disordered" evidence="7">
    <location>
        <begin position="58"/>
        <end position="113"/>
    </location>
</feature>
<comment type="subcellular location">
    <subcellularLocation>
        <location evidence="1">Nucleus</location>
    </subcellularLocation>
</comment>
<dbReference type="Pfam" id="PF14629">
    <property type="entry name" value="ORC4_C"/>
    <property type="match status" value="1"/>
</dbReference>
<dbReference type="InterPro" id="IPR016527">
    <property type="entry name" value="ORC4"/>
</dbReference>
<dbReference type="PANTHER" id="PTHR12087:SF0">
    <property type="entry name" value="ORIGIN RECOGNITION COMPLEX SUBUNIT 4"/>
    <property type="match status" value="1"/>
</dbReference>
<dbReference type="GO" id="GO:0005664">
    <property type="term" value="C:nuclear origin of replication recognition complex"/>
    <property type="evidence" value="ECO:0007669"/>
    <property type="project" value="TreeGrafter"/>
</dbReference>
<dbReference type="CDD" id="cd00009">
    <property type="entry name" value="AAA"/>
    <property type="match status" value="1"/>
</dbReference>
<protein>
    <recommendedName>
        <fullName evidence="3">Origin recognition complex subunit 4</fullName>
    </recommendedName>
</protein>
<feature type="region of interest" description="Disordered" evidence="7">
    <location>
        <begin position="145"/>
        <end position="464"/>
    </location>
</feature>
<accession>A0A4U0U880</accession>
<dbReference type="GO" id="GO:0003688">
    <property type="term" value="F:DNA replication origin binding"/>
    <property type="evidence" value="ECO:0007669"/>
    <property type="project" value="TreeGrafter"/>
</dbReference>
<dbReference type="Gene3D" id="3.40.50.300">
    <property type="entry name" value="P-loop containing nucleotide triphosphate hydrolases"/>
    <property type="match status" value="1"/>
</dbReference>
<dbReference type="PANTHER" id="PTHR12087">
    <property type="entry name" value="ORIGIN RECOGNITION COMPLEX SUBUNIT 4"/>
    <property type="match status" value="1"/>
</dbReference>
<feature type="region of interest" description="Disordered" evidence="7">
    <location>
        <begin position="479"/>
        <end position="503"/>
    </location>
</feature>
<dbReference type="AlphaFoldDB" id="A0A4U0U880"/>
<gene>
    <name evidence="9" type="ORF">B0A50_02129</name>
</gene>
<reference evidence="9 10" key="1">
    <citation type="submission" date="2017-03" db="EMBL/GenBank/DDBJ databases">
        <title>Genomes of endolithic fungi from Antarctica.</title>
        <authorList>
            <person name="Coleine C."/>
            <person name="Masonjones S."/>
            <person name="Stajich J.E."/>
        </authorList>
    </citation>
    <scope>NUCLEOTIDE SEQUENCE [LARGE SCALE GENOMIC DNA]</scope>
    <source>
        <strain evidence="9 10">CCFEE 6315</strain>
    </source>
</reference>
<organism evidence="9 10">
    <name type="scientific">Salinomyces thailandicus</name>
    <dbReference type="NCBI Taxonomy" id="706561"/>
    <lineage>
        <taxon>Eukaryota</taxon>
        <taxon>Fungi</taxon>
        <taxon>Dikarya</taxon>
        <taxon>Ascomycota</taxon>
        <taxon>Pezizomycotina</taxon>
        <taxon>Dothideomycetes</taxon>
        <taxon>Dothideomycetidae</taxon>
        <taxon>Mycosphaerellales</taxon>
        <taxon>Teratosphaeriaceae</taxon>
        <taxon>Salinomyces</taxon>
    </lineage>
</organism>
<feature type="compositionally biased region" description="Basic and acidic residues" evidence="7">
    <location>
        <begin position="96"/>
        <end position="113"/>
    </location>
</feature>
<feature type="region of interest" description="Disordered" evidence="7">
    <location>
        <begin position="1"/>
        <end position="29"/>
    </location>
</feature>
<keyword evidence="5" id="KW-0238">DNA-binding</keyword>
<dbReference type="EMBL" id="NAJL01000008">
    <property type="protein sequence ID" value="TKA31284.1"/>
    <property type="molecule type" value="Genomic_DNA"/>
</dbReference>
<dbReference type="InterPro" id="IPR003593">
    <property type="entry name" value="AAA+_ATPase"/>
</dbReference>
<dbReference type="FunFam" id="3.40.50.300:FF:001597">
    <property type="entry name" value="Origin recognition complex subunit Orc4"/>
    <property type="match status" value="1"/>
</dbReference>
<keyword evidence="4" id="KW-0235">DNA replication</keyword>
<dbReference type="InterPro" id="IPR027417">
    <property type="entry name" value="P-loop_NTPase"/>
</dbReference>
<evidence type="ECO:0000256" key="3">
    <source>
        <dbReference type="ARBA" id="ARBA00019083"/>
    </source>
</evidence>
<dbReference type="InterPro" id="IPR041664">
    <property type="entry name" value="AAA_16"/>
</dbReference>
<proteinExistence type="inferred from homology"/>
<feature type="compositionally biased region" description="Basic and acidic residues" evidence="7">
    <location>
        <begin position="168"/>
        <end position="185"/>
    </location>
</feature>
<feature type="compositionally biased region" description="Basic and acidic residues" evidence="7">
    <location>
        <begin position="381"/>
        <end position="411"/>
    </location>
</feature>
<feature type="compositionally biased region" description="Basic and acidic residues" evidence="7">
    <location>
        <begin position="76"/>
        <end position="86"/>
    </location>
</feature>
<evidence type="ECO:0000259" key="8">
    <source>
        <dbReference type="SMART" id="SM00382"/>
    </source>
</evidence>
<dbReference type="GO" id="GO:0006270">
    <property type="term" value="P:DNA replication initiation"/>
    <property type="evidence" value="ECO:0007669"/>
    <property type="project" value="TreeGrafter"/>
</dbReference>
<evidence type="ECO:0000256" key="1">
    <source>
        <dbReference type="ARBA" id="ARBA00004123"/>
    </source>
</evidence>
<dbReference type="SUPFAM" id="SSF52540">
    <property type="entry name" value="P-loop containing nucleoside triphosphate hydrolases"/>
    <property type="match status" value="1"/>
</dbReference>
<evidence type="ECO:0000313" key="10">
    <source>
        <dbReference type="Proteomes" id="UP000308549"/>
    </source>
</evidence>
<sequence>MPLREEKRMASSQHVASEERVAPHGCEADEGDDWINHYRDSLTSELAGIGDQFLEVDTSDPEKTPAKFHLAGHPTTTEKKAHHIEQKAGPYAPHVTADDTRRGKEQPQCDSEQRGDRYFCIRVSFVPRQLSPDEEAAEYFQDFMLPTPKHEPDPLYALETAESSIGMDLERASKRRKLDTPDKTTRKSTPASRKGPTPVTDSGKKASDESGHIEKSANGTKRATAQDAWAEAKARQRAARQIKGAVIYPEKDLYDDIDGAHPSPPKKAVSTTKKRAALDPLRNQRTETASSPIKKGVSSAGRLGFFKQFQKPRSETGSDHETVKTQGVLSGASGHNAAASPEIAETSDESSEDEVPQILQQKARGRPRGSTKKIAPSIPSDMHEIGQRDRKKTFEDEIKELEEAAKRHADVEGAETPRQAGRRRGSARAVKAESPSKDQRASGAYFKAKAAEKRRSNTPARDVSVQQGVPEPMEIDMLTAAPSTPSKGKLQTSSQTKQTRAPTTIEPDELAQIQRILLERLTGKRPVPLTNLDDEYAKVSQLVTQTITAGESNSMLLIGARGSGKTALVNHILREQAVEHAKDFHVVRLNGFTHTDDKIALREIWRQLGREMELGHESKNYADTLASLLALLSHPVEQGREEAEGQVTKSVVFILDEFDLFASHPRQTLLYNLFDIAQSRKAPIAVLGLTTRVDVGESLEKRVKSRFSHRYVHLSLAKRFPVFVAVCQAAMTLAGDVTFPVSKVAVQKWNEMVANFMSTDGMQTHLRRIYYTTKSLPDFLTSLLIPTAASFPQDTPISTSTLQQHFLDGIQYRLLGPPSTKLDLLSFLSTLQLALLICAARLSAIYATDVVSFNLVYEEYKVLASKAKLQASASGALSAGAGARVSGKVVAGVAWAGLVEVGLVMMEMGGRGGRVDVGLEEIGGCGVELGSWGRWCREI</sequence>
<feature type="compositionally biased region" description="Polar residues" evidence="7">
    <location>
        <begin position="481"/>
        <end position="502"/>
    </location>
</feature>
<comment type="caution">
    <text evidence="9">The sequence shown here is derived from an EMBL/GenBank/DDBJ whole genome shotgun (WGS) entry which is preliminary data.</text>
</comment>
<dbReference type="OrthoDB" id="343623at2759"/>
<evidence type="ECO:0000256" key="4">
    <source>
        <dbReference type="ARBA" id="ARBA00022705"/>
    </source>
</evidence>
<evidence type="ECO:0000313" key="9">
    <source>
        <dbReference type="EMBL" id="TKA31284.1"/>
    </source>
</evidence>
<feature type="compositionally biased region" description="Basic and acidic residues" evidence="7">
    <location>
        <begin position="430"/>
        <end position="440"/>
    </location>
</feature>
<feature type="compositionally biased region" description="Basic and acidic residues" evidence="7">
    <location>
        <begin position="202"/>
        <end position="215"/>
    </location>
</feature>
<feature type="compositionally biased region" description="Basic and acidic residues" evidence="7">
    <location>
        <begin position="312"/>
        <end position="323"/>
    </location>
</feature>
<comment type="similarity">
    <text evidence="2">Belongs to the ORC4 family.</text>
</comment>
<dbReference type="SMART" id="SM00382">
    <property type="entry name" value="AAA"/>
    <property type="match status" value="1"/>
</dbReference>
<dbReference type="Proteomes" id="UP000308549">
    <property type="component" value="Unassembled WGS sequence"/>
</dbReference>
<keyword evidence="6" id="KW-0539">Nucleus</keyword>
<dbReference type="InterPro" id="IPR032705">
    <property type="entry name" value="ORC4_C"/>
</dbReference>
<keyword evidence="10" id="KW-1185">Reference proteome</keyword>
<evidence type="ECO:0000256" key="6">
    <source>
        <dbReference type="ARBA" id="ARBA00023242"/>
    </source>
</evidence>
<evidence type="ECO:0000256" key="5">
    <source>
        <dbReference type="ARBA" id="ARBA00023125"/>
    </source>
</evidence>
<evidence type="ECO:0000256" key="2">
    <source>
        <dbReference type="ARBA" id="ARBA00005334"/>
    </source>
</evidence>
<feature type="compositionally biased region" description="Acidic residues" evidence="7">
    <location>
        <begin position="345"/>
        <end position="355"/>
    </location>
</feature>
<name>A0A4U0U880_9PEZI</name>
<feature type="domain" description="AAA+ ATPase" evidence="8">
    <location>
        <begin position="551"/>
        <end position="717"/>
    </location>
</feature>
<dbReference type="Pfam" id="PF13191">
    <property type="entry name" value="AAA_16"/>
    <property type="match status" value="1"/>
</dbReference>